<comment type="similarity">
    <text evidence="1">Belongs to the pyridoxamine 5'-phosphate oxidase family.</text>
</comment>
<dbReference type="EC" id="1.4.3.5" evidence="8"/>
<dbReference type="AlphaFoldDB" id="A0A7W7TU33"/>
<reference evidence="8 9" key="1">
    <citation type="submission" date="2020-08" db="EMBL/GenBank/DDBJ databases">
        <title>Genomic Encyclopedia of Type Strains, Phase III (KMG-III): the genomes of soil and plant-associated and newly described type strains.</title>
        <authorList>
            <person name="Whitman W."/>
        </authorList>
    </citation>
    <scope>NUCLEOTIDE SEQUENCE [LARGE SCALE GENOMIC DNA]</scope>
    <source>
        <strain evidence="8 9">SFB5A</strain>
    </source>
</reference>
<evidence type="ECO:0000313" key="9">
    <source>
        <dbReference type="Proteomes" id="UP000582643"/>
    </source>
</evidence>
<feature type="binding site" evidence="5">
    <location>
        <begin position="151"/>
        <end position="152"/>
    </location>
    <ligand>
        <name>FMN</name>
        <dbReference type="ChEBI" id="CHEBI:58210"/>
    </ligand>
</feature>
<keyword evidence="9" id="KW-1185">Reference proteome</keyword>
<dbReference type="GO" id="GO:0004733">
    <property type="term" value="F:pyridoxamine phosphate oxidase activity"/>
    <property type="evidence" value="ECO:0007669"/>
    <property type="project" value="UniProtKB-EC"/>
</dbReference>
<organism evidence="8 9">
    <name type="scientific">Streptomyces nymphaeiformis</name>
    <dbReference type="NCBI Taxonomy" id="2663842"/>
    <lineage>
        <taxon>Bacteria</taxon>
        <taxon>Bacillati</taxon>
        <taxon>Actinomycetota</taxon>
        <taxon>Actinomycetes</taxon>
        <taxon>Kitasatosporales</taxon>
        <taxon>Streptomycetaceae</taxon>
        <taxon>Streptomyces</taxon>
    </lineage>
</organism>
<dbReference type="EMBL" id="JACHJY010000001">
    <property type="protein sequence ID" value="MBB4979387.1"/>
    <property type="molecule type" value="Genomic_DNA"/>
</dbReference>
<comment type="cofactor">
    <cofactor evidence="5">
        <name>FMN</name>
        <dbReference type="ChEBI" id="CHEBI:58210"/>
    </cofactor>
    <text evidence="5">Binds 1 FMN per subunit.</text>
</comment>
<dbReference type="Gene3D" id="2.30.110.10">
    <property type="entry name" value="Electron Transport, Fmn-binding Protein, Chain A"/>
    <property type="match status" value="1"/>
</dbReference>
<dbReference type="PIRSF" id="PIRSF000190">
    <property type="entry name" value="Pyd_amn-ph_oxd"/>
    <property type="match status" value="1"/>
</dbReference>
<feature type="binding site" evidence="5">
    <location>
        <position position="94"/>
    </location>
    <ligand>
        <name>FMN</name>
        <dbReference type="ChEBI" id="CHEBI:58210"/>
    </ligand>
</feature>
<accession>A0A7W7TU33</accession>
<evidence type="ECO:0000259" key="6">
    <source>
        <dbReference type="Pfam" id="PF01243"/>
    </source>
</evidence>
<evidence type="ECO:0000256" key="1">
    <source>
        <dbReference type="ARBA" id="ARBA00007301"/>
    </source>
</evidence>
<dbReference type="Pfam" id="PF01243">
    <property type="entry name" value="PNPOx_N"/>
    <property type="match status" value="1"/>
</dbReference>
<dbReference type="GO" id="GO:0008615">
    <property type="term" value="P:pyridoxine biosynthetic process"/>
    <property type="evidence" value="ECO:0007669"/>
    <property type="project" value="InterPro"/>
</dbReference>
<evidence type="ECO:0000256" key="4">
    <source>
        <dbReference type="ARBA" id="ARBA00023002"/>
    </source>
</evidence>
<keyword evidence="3 5" id="KW-0288">FMN</keyword>
<proteinExistence type="inferred from homology"/>
<dbReference type="InterPro" id="IPR019576">
    <property type="entry name" value="Pyridoxamine_oxidase_dimer_C"/>
</dbReference>
<dbReference type="InterPro" id="IPR011576">
    <property type="entry name" value="Pyridox_Oxase_N"/>
</dbReference>
<gene>
    <name evidence="8" type="ORF">GGE06_000275</name>
</gene>
<keyword evidence="4 8" id="KW-0560">Oxidoreductase</keyword>
<dbReference type="InterPro" id="IPR000659">
    <property type="entry name" value="Pyridox_Oxase"/>
</dbReference>
<dbReference type="Pfam" id="PF10590">
    <property type="entry name" value="PNP_phzG_C"/>
    <property type="match status" value="1"/>
</dbReference>
<name>A0A7W7TU33_9ACTN</name>
<dbReference type="SUPFAM" id="SSF50475">
    <property type="entry name" value="FMN-binding split barrel"/>
    <property type="match status" value="1"/>
</dbReference>
<sequence>MSTTTTGNSSRFESLSGETDLDFPEYDAYDTAAPEPMALLRTWLDRAREHGVREPQALALATADARGRASTRIIAISRVTDRGLVFMSHTSSQKGREIAATGWASGLLYWRETAQQISVSGEVEQLGDAESDALWYGRPVPMHAMSTAAHQSETLDDVAALRAEATRLEEIGEPLPRPERFVGYVLVPSAVEFWSAASDRLHRRLRYDRLDDQSWRTSRLQP</sequence>
<keyword evidence="2" id="KW-0285">Flavoprotein</keyword>
<dbReference type="NCBIfam" id="NF038138">
    <property type="entry name" value="phena_PhzG"/>
    <property type="match status" value="1"/>
</dbReference>
<evidence type="ECO:0000313" key="8">
    <source>
        <dbReference type="EMBL" id="MBB4979387.1"/>
    </source>
</evidence>
<comment type="caution">
    <text evidence="8">The sequence shown here is derived from an EMBL/GenBank/DDBJ whole genome shotgun (WGS) entry which is preliminary data.</text>
</comment>
<evidence type="ECO:0000256" key="2">
    <source>
        <dbReference type="ARBA" id="ARBA00022630"/>
    </source>
</evidence>
<dbReference type="RefSeq" id="WP_181924628.1">
    <property type="nucleotide sequence ID" value="NZ_JACHJY010000001.1"/>
</dbReference>
<dbReference type="PANTHER" id="PTHR10851:SF0">
    <property type="entry name" value="PYRIDOXINE-5'-PHOSPHATE OXIDASE"/>
    <property type="match status" value="1"/>
</dbReference>
<feature type="binding site" evidence="5">
    <location>
        <position position="194"/>
    </location>
    <ligand>
        <name>FMN</name>
        <dbReference type="ChEBI" id="CHEBI:58210"/>
    </ligand>
</feature>
<feature type="domain" description="Pyridoxamine 5'-phosphate oxidase N-terminal" evidence="6">
    <location>
        <begin position="51"/>
        <end position="170"/>
    </location>
</feature>
<dbReference type="InterPro" id="IPR053451">
    <property type="entry name" value="Phenazine_biosynth_oxidase"/>
</dbReference>
<evidence type="ECO:0000256" key="3">
    <source>
        <dbReference type="ARBA" id="ARBA00022643"/>
    </source>
</evidence>
<feature type="domain" description="Pyridoxine 5'-phosphate oxidase dimerisation C-terminal" evidence="7">
    <location>
        <begin position="182"/>
        <end position="222"/>
    </location>
</feature>
<dbReference type="GO" id="GO:0010181">
    <property type="term" value="F:FMN binding"/>
    <property type="evidence" value="ECO:0007669"/>
    <property type="project" value="InterPro"/>
</dbReference>
<feature type="binding site" evidence="5">
    <location>
        <position position="204"/>
    </location>
    <ligand>
        <name>FMN</name>
        <dbReference type="ChEBI" id="CHEBI:58210"/>
    </ligand>
</feature>
<evidence type="ECO:0000259" key="7">
    <source>
        <dbReference type="Pfam" id="PF10590"/>
    </source>
</evidence>
<evidence type="ECO:0000256" key="5">
    <source>
        <dbReference type="PIRSR" id="PIRSR000190-2"/>
    </source>
</evidence>
<dbReference type="InterPro" id="IPR012349">
    <property type="entry name" value="Split_barrel_FMN-bd"/>
</dbReference>
<dbReference type="PANTHER" id="PTHR10851">
    <property type="entry name" value="PYRIDOXINE-5-PHOSPHATE OXIDASE"/>
    <property type="match status" value="1"/>
</dbReference>
<feature type="binding site" evidence="5">
    <location>
        <position position="116"/>
    </location>
    <ligand>
        <name>FMN</name>
        <dbReference type="ChEBI" id="CHEBI:58210"/>
    </ligand>
</feature>
<protein>
    <submittedName>
        <fullName evidence="8">Pyridoxamine 5'-phosphate oxidase</fullName>
        <ecNumber evidence="8">1.4.3.5</ecNumber>
    </submittedName>
</protein>
<dbReference type="Proteomes" id="UP000582643">
    <property type="component" value="Unassembled WGS sequence"/>
</dbReference>
<dbReference type="NCBIfam" id="NF004231">
    <property type="entry name" value="PRK05679.1"/>
    <property type="match status" value="1"/>
</dbReference>